<gene>
    <name evidence="1" type="ORF">PEVE_00030353</name>
</gene>
<accession>A0ABN8SVG0</accession>
<organism evidence="1 2">
    <name type="scientific">Porites evermanni</name>
    <dbReference type="NCBI Taxonomy" id="104178"/>
    <lineage>
        <taxon>Eukaryota</taxon>
        <taxon>Metazoa</taxon>
        <taxon>Cnidaria</taxon>
        <taxon>Anthozoa</taxon>
        <taxon>Hexacorallia</taxon>
        <taxon>Scleractinia</taxon>
        <taxon>Fungiina</taxon>
        <taxon>Poritidae</taxon>
        <taxon>Porites</taxon>
    </lineage>
</organism>
<keyword evidence="2" id="KW-1185">Reference proteome</keyword>
<dbReference type="Proteomes" id="UP001159427">
    <property type="component" value="Unassembled WGS sequence"/>
</dbReference>
<protein>
    <submittedName>
        <fullName evidence="1">Uncharacterized protein</fullName>
    </submittedName>
</protein>
<proteinExistence type="predicted"/>
<sequence length="263" mass="30467">QGVAIADDDRLIKRDINVYRSQVKITAYNSRGYKVVPLNETEKKPTSFRPTSCVDYLRRGTSKSGIYKLYDQSGKSFAAYCDMKSELDTAWTMVMSWALVNRKLSAFLKIPFKYNSPQNEDDLNWDLYRLSLARMRFLQGQSTHWRATCSYPINGIDFRDYLRGNFKDFNIIDYVGVGTCKKVEYINIRGHVATDLTVPFWQKLNTWTLHTDSTYTHCQFKVAKSGAVREEDNFGWYASGMSTKFRCTQGTQSTTQWWFGGHI</sequence>
<reference evidence="1 2" key="1">
    <citation type="submission" date="2022-05" db="EMBL/GenBank/DDBJ databases">
        <authorList>
            <consortium name="Genoscope - CEA"/>
            <person name="William W."/>
        </authorList>
    </citation>
    <scope>NUCLEOTIDE SEQUENCE [LARGE SCALE GENOMIC DNA]</scope>
</reference>
<name>A0ABN8SVG0_9CNID</name>
<dbReference type="Gene3D" id="3.90.215.10">
    <property type="entry name" value="Gamma Fibrinogen, chain A, domain 1"/>
    <property type="match status" value="1"/>
</dbReference>
<dbReference type="InterPro" id="IPR036056">
    <property type="entry name" value="Fibrinogen-like_C"/>
</dbReference>
<evidence type="ECO:0000313" key="2">
    <source>
        <dbReference type="Proteomes" id="UP001159427"/>
    </source>
</evidence>
<evidence type="ECO:0000313" key="1">
    <source>
        <dbReference type="EMBL" id="CAH3195485.1"/>
    </source>
</evidence>
<comment type="caution">
    <text evidence="1">The sequence shown here is derived from an EMBL/GenBank/DDBJ whole genome shotgun (WGS) entry which is preliminary data.</text>
</comment>
<feature type="non-terminal residue" evidence="1">
    <location>
        <position position="1"/>
    </location>
</feature>
<dbReference type="SUPFAM" id="SSF56496">
    <property type="entry name" value="Fibrinogen C-terminal domain-like"/>
    <property type="match status" value="1"/>
</dbReference>
<dbReference type="EMBL" id="CALNXI010004291">
    <property type="protein sequence ID" value="CAH3195485.1"/>
    <property type="molecule type" value="Genomic_DNA"/>
</dbReference>
<dbReference type="InterPro" id="IPR014716">
    <property type="entry name" value="Fibrinogen_a/b/g_C_1"/>
</dbReference>